<gene>
    <name evidence="3" type="ORF">GCM10007100_29180</name>
</gene>
<feature type="chain" id="PRO_5037802114" description="Ice-binding protein C-terminal domain-containing protein" evidence="1">
    <location>
        <begin position="24"/>
        <end position="277"/>
    </location>
</feature>
<reference evidence="3" key="1">
    <citation type="journal article" date="2014" name="Int. J. Syst. Evol. Microbiol.">
        <title>Complete genome sequence of Corynebacterium casei LMG S-19264T (=DSM 44701T), isolated from a smear-ripened cheese.</title>
        <authorList>
            <consortium name="US DOE Joint Genome Institute (JGI-PGF)"/>
            <person name="Walter F."/>
            <person name="Albersmeier A."/>
            <person name="Kalinowski J."/>
            <person name="Ruckert C."/>
        </authorList>
    </citation>
    <scope>NUCLEOTIDE SEQUENCE</scope>
    <source>
        <strain evidence="3">KCTC 12988</strain>
    </source>
</reference>
<reference evidence="3" key="2">
    <citation type="submission" date="2020-09" db="EMBL/GenBank/DDBJ databases">
        <authorList>
            <person name="Sun Q."/>
            <person name="Kim S."/>
        </authorList>
    </citation>
    <scope>NUCLEOTIDE SEQUENCE</scope>
    <source>
        <strain evidence="3">KCTC 12988</strain>
    </source>
</reference>
<dbReference type="Pfam" id="PF07589">
    <property type="entry name" value="PEP-CTERM"/>
    <property type="match status" value="1"/>
</dbReference>
<dbReference type="InterPro" id="IPR013424">
    <property type="entry name" value="Ice-binding_C"/>
</dbReference>
<accession>A0A918TSI7</accession>
<evidence type="ECO:0000313" key="4">
    <source>
        <dbReference type="Proteomes" id="UP000644507"/>
    </source>
</evidence>
<dbReference type="AlphaFoldDB" id="A0A918TSI7"/>
<protein>
    <recommendedName>
        <fullName evidence="2">Ice-binding protein C-terminal domain-containing protein</fullName>
    </recommendedName>
</protein>
<sequence>MKKLTSNSLALVACTFVSQPLFGALTVYEGFEYTSGEGLSTQNGGVGFAGGEAWNVGTATGASVGSLTVASDSLSYGALQTTGGAAMGVRSGSSVAMFRDFGSTIGGSGSNVWMSFLIDVEGNTAGFSLYNGGSEATFSGGINSGYSHRLYSGGGDPMSSAISNSPAAAIAPGAHLMVAQFDMSGGTPTFNLWVDPDVASLGTGAAPVGGTFSSVTSGTQNFSFDSIRIGMFSSDQTMVLDELRIGESWADVSPIPEPSTVLLVGLAGVGLARRKRV</sequence>
<feature type="signal peptide" evidence="1">
    <location>
        <begin position="1"/>
        <end position="23"/>
    </location>
</feature>
<evidence type="ECO:0000256" key="1">
    <source>
        <dbReference type="SAM" id="SignalP"/>
    </source>
</evidence>
<keyword evidence="1" id="KW-0732">Signal</keyword>
<name>A0A918TSI7_9BACT</name>
<evidence type="ECO:0000259" key="2">
    <source>
        <dbReference type="Pfam" id="PF07589"/>
    </source>
</evidence>
<evidence type="ECO:0000313" key="3">
    <source>
        <dbReference type="EMBL" id="GHC60112.1"/>
    </source>
</evidence>
<comment type="caution">
    <text evidence="3">The sequence shown here is derived from an EMBL/GenBank/DDBJ whole genome shotgun (WGS) entry which is preliminary data.</text>
</comment>
<dbReference type="RefSeq" id="WP_189571331.1">
    <property type="nucleotide sequence ID" value="NZ_BMXI01000013.1"/>
</dbReference>
<dbReference type="NCBIfam" id="TIGR02595">
    <property type="entry name" value="PEP_CTERM"/>
    <property type="match status" value="1"/>
</dbReference>
<feature type="domain" description="Ice-binding protein C-terminal" evidence="2">
    <location>
        <begin position="254"/>
        <end position="276"/>
    </location>
</feature>
<proteinExistence type="predicted"/>
<organism evidence="3 4">
    <name type="scientific">Roseibacillus persicicus</name>
    <dbReference type="NCBI Taxonomy" id="454148"/>
    <lineage>
        <taxon>Bacteria</taxon>
        <taxon>Pseudomonadati</taxon>
        <taxon>Verrucomicrobiota</taxon>
        <taxon>Verrucomicrobiia</taxon>
        <taxon>Verrucomicrobiales</taxon>
        <taxon>Verrucomicrobiaceae</taxon>
        <taxon>Roseibacillus</taxon>
    </lineage>
</organism>
<dbReference type="Proteomes" id="UP000644507">
    <property type="component" value="Unassembled WGS sequence"/>
</dbReference>
<keyword evidence="4" id="KW-1185">Reference proteome</keyword>
<dbReference type="EMBL" id="BMXI01000013">
    <property type="protein sequence ID" value="GHC60112.1"/>
    <property type="molecule type" value="Genomic_DNA"/>
</dbReference>